<reference evidence="1 2" key="1">
    <citation type="journal article" date="2023" name="Genes (Basel)">
        <title>Chromosome-Level Genome Assembly and Circadian Gene Repertoire of the Patagonia Blennie Eleginops maclovinus-The Closest Ancestral Proxy of Antarctic Cryonotothenioids.</title>
        <authorList>
            <person name="Cheng C.C."/>
            <person name="Rivera-Colon A.G."/>
            <person name="Minhas B.F."/>
            <person name="Wilson L."/>
            <person name="Rayamajhi N."/>
            <person name="Vargas-Chacoff L."/>
            <person name="Catchen J.M."/>
        </authorList>
    </citation>
    <scope>NUCLEOTIDE SEQUENCE [LARGE SCALE GENOMIC DNA]</scope>
    <source>
        <strain evidence="1">JMC-PN-2008</strain>
    </source>
</reference>
<sequence>MNVTSLPLSIPFDHEELLAECRIHVLSHQTHNSVGMVSGCAVDSRGRCSDLHYSRNQPGSQMEQHLRETNSSVYLNKARKAWEQPGPFGASTTWAMLVSAPPGIQSR</sequence>
<organism evidence="1 2">
    <name type="scientific">Eleginops maclovinus</name>
    <name type="common">Patagonian blennie</name>
    <name type="synonym">Eleginus maclovinus</name>
    <dbReference type="NCBI Taxonomy" id="56733"/>
    <lineage>
        <taxon>Eukaryota</taxon>
        <taxon>Metazoa</taxon>
        <taxon>Chordata</taxon>
        <taxon>Craniata</taxon>
        <taxon>Vertebrata</taxon>
        <taxon>Euteleostomi</taxon>
        <taxon>Actinopterygii</taxon>
        <taxon>Neopterygii</taxon>
        <taxon>Teleostei</taxon>
        <taxon>Neoteleostei</taxon>
        <taxon>Acanthomorphata</taxon>
        <taxon>Eupercaria</taxon>
        <taxon>Perciformes</taxon>
        <taxon>Notothenioidei</taxon>
        <taxon>Eleginopidae</taxon>
        <taxon>Eleginops</taxon>
    </lineage>
</organism>
<evidence type="ECO:0000313" key="1">
    <source>
        <dbReference type="EMBL" id="KAK5865894.1"/>
    </source>
</evidence>
<accession>A0AAN7XSN0</accession>
<gene>
    <name evidence="1" type="ORF">PBY51_020127</name>
</gene>
<dbReference type="Proteomes" id="UP001346869">
    <property type="component" value="Unassembled WGS sequence"/>
</dbReference>
<dbReference type="AlphaFoldDB" id="A0AAN7XSN0"/>
<keyword evidence="2" id="KW-1185">Reference proteome</keyword>
<evidence type="ECO:0000313" key="2">
    <source>
        <dbReference type="Proteomes" id="UP001346869"/>
    </source>
</evidence>
<name>A0AAN7XSN0_ELEMC</name>
<protein>
    <submittedName>
        <fullName evidence="1">Uncharacterized protein</fullName>
    </submittedName>
</protein>
<reference evidence="1 2" key="2">
    <citation type="journal article" date="2023" name="Mol. Biol. Evol.">
        <title>Genomics of Secondarily Temperate Adaptation in the Only Non-Antarctic Icefish.</title>
        <authorList>
            <person name="Rivera-Colon A.G."/>
            <person name="Rayamajhi N."/>
            <person name="Minhas B.F."/>
            <person name="Madrigal G."/>
            <person name="Bilyk K.T."/>
            <person name="Yoon V."/>
            <person name="Hune M."/>
            <person name="Gregory S."/>
            <person name="Cheng C.H.C."/>
            <person name="Catchen J.M."/>
        </authorList>
    </citation>
    <scope>NUCLEOTIDE SEQUENCE [LARGE SCALE GENOMIC DNA]</scope>
    <source>
        <strain evidence="1">JMC-PN-2008</strain>
    </source>
</reference>
<dbReference type="EMBL" id="JAUZQC010000009">
    <property type="protein sequence ID" value="KAK5865894.1"/>
    <property type="molecule type" value="Genomic_DNA"/>
</dbReference>
<proteinExistence type="predicted"/>
<comment type="caution">
    <text evidence="1">The sequence shown here is derived from an EMBL/GenBank/DDBJ whole genome shotgun (WGS) entry which is preliminary data.</text>
</comment>